<dbReference type="Proteomes" id="UP001591681">
    <property type="component" value="Unassembled WGS sequence"/>
</dbReference>
<feature type="compositionally biased region" description="Low complexity" evidence="6">
    <location>
        <begin position="899"/>
        <end position="919"/>
    </location>
</feature>
<dbReference type="EMBL" id="JBHFQA010000011">
    <property type="protein sequence ID" value="KAL2090756.1"/>
    <property type="molecule type" value="Genomic_DNA"/>
</dbReference>
<feature type="compositionally biased region" description="Polar residues" evidence="6">
    <location>
        <begin position="2120"/>
        <end position="2134"/>
    </location>
</feature>
<feature type="compositionally biased region" description="Low complexity" evidence="6">
    <location>
        <begin position="2461"/>
        <end position="2471"/>
    </location>
</feature>
<keyword evidence="2" id="KW-0677">Repeat</keyword>
<evidence type="ECO:0000256" key="6">
    <source>
        <dbReference type="SAM" id="MobiDB-lite"/>
    </source>
</evidence>
<evidence type="ECO:0000313" key="9">
    <source>
        <dbReference type="Proteomes" id="UP001591681"/>
    </source>
</evidence>
<protein>
    <recommendedName>
        <fullName evidence="7">C2H2-type domain-containing protein</fullName>
    </recommendedName>
</protein>
<keyword evidence="9" id="KW-1185">Reference proteome</keyword>
<feature type="compositionally biased region" description="Pro residues" evidence="6">
    <location>
        <begin position="2412"/>
        <end position="2429"/>
    </location>
</feature>
<dbReference type="FunFam" id="3.30.160.60:FF:000710">
    <property type="entry name" value="Zinc finger protein 768"/>
    <property type="match status" value="1"/>
</dbReference>
<sequence>METGKLGFVQTAVPEGSVAMTAAHETADRMHVQSPPPPPLAAAFYVRAMTGPPHQQQQPQQQPPSLPQQPAMTPQLQPVQTQLPAGIQDVPAIGLPIPTLCPKQPLPILTFHIAGGVPLTPTKSVVGGVTPAASKPPKSVGKHVCQYCRRDCLKPSVLEKHLRCHTGERPYPCNVCRISFKTQSNLYKHKRTQAHARSESDRASLSSQESLHSSRDTCFSSSLSLESNAQSNDGGSQDGNEVVFTPPLLTTTESGATQTHSNQGNTQGSGTAQALQQAALVGLIAAPMEVQKEALTPKIQQVEPPCAAGAAAALRDSKRTAGGGGPRPCSGALMALSRHLPLQRQEATLSPKPWDSMSMSRGKSQSHDSTDSGFSDSGEHHWSSSPGSSLHDHSMESLTESSMETPEHQPVCQMDSDSASAGESRSKVSVQEKRQLEERISKIILKNDALMDDKQLENVRPRKTVLSKQGSIDLPMPYTYKDSFHFEMRSTTTTSSKQSSGSPGPADRKGIQAFCTSMPSQHTGSPEHAPLTRSSSLPFSITGQLSDAASSSPHSPHCTNNLVLSRRSSMGHLYSLKLGAQSVDQHGPGHRSLVRQVAVDCLPEVSLAERSSLSSLNSDTDCTEAASEPVGRKCRRKRSQKFDYNKWYVYGDGTFRKLYGASSEKELDASVVKTQKSPATSLDQQRDDSQDIQISQERDLVADAPAAVSTTNTPLNTMQSALCTSTAVGQPPVDMQHTDGRPKAGVPSFVLLPGAMLKPAGLSPQQTDSRVIVGADIFSPKVTSGNSSFEIDPQHTSLPSERKKQRTEESISVAIDNMDAEMKEPCIPAYKIGRTDGDVTNGVNQSLEPAEREINRPRIQRQDRLIYPHVMPKELLQKRRSSPLLSVGRPSETQVPVASNTSTSITTTTTTTTATTNTFPPATTSFLPKYQLKLPPVLATDESNLCCRTAPLIRHSFSSSPIFTTCAPRSGHSESITSFTTLTHSQPVTPITLIHSQQQGRTNGGGPGLNASGLPVPGLTWGCPAVTVGALMQKSPAPTLAVPYPPRTLGNTNDTSRMTQNQMLTTVAPALPGQSYVCKTVLAQGQLGSITTPRHNQSVIPAMSDNQNTLAGKLYLQQHSKSLTNISGIGTPVIGQFQHAVTVTDADLGQSHNSLSTTVFSTGGVNKTATGVTLNQTSALPAVRCHIQQVSPVANLYQQTPATPTTVYAINQPVRGGPLNQTAGPATIQYHVQKAIPASDTRNGISAKQNTMFPTKQSAKPAGELLLSQPGTPVTMQYQMQQVIGLAQNVLVTPTTLLCPGQPVKNLANMSLKAVQHQAQESTAATQLHQEVPATPAKLVYNSQVGKPVREGPFSQTSSPLMVQYQLQQLTGLAQNPLASPVTVIGSQPIKQVTDMTLQQLSTPATVHVIQQATPIAALSQKSPPTPFTSSLSQTMNHITDLAVKQVGKPAGPHQHQIQQPTSVTAVCHTRLTTPVTAVPHHQPSTAVTSQHQQAIPSTGLDNNKTPVPANIMLISQPATPQAGVVENLQSSTATSAGVQGPPQAATAAPLQRLPQAATAAPVQGGVSIGTTVPPQPTTMPCPRSPSLCSQTGIAAEAGSATLTIPDPVPNGPQGANIVRLSTVPQSPSQDTFIMTTPDLQIVMQLISDEQLALIAPQIETGDCKPGAGCSVIAGSTQAAQMDVCINVLKTNNRSNDVHSTPGGPTLTTIMSTNGSVMAQPGWAASISTAKSPTPASVLINTNTSQTERFGQSQGPVVLDSSKRLCKVDEKGTEPGQFMDLGIRQKSGVGQGDCIPNRLALSEKSSRTEHGFMEAHILVHNQQSSAHFASATLQNPTMQSCISKVAGTYQHSSLSASQSSVKTEQTHLYTIPSVHQGGHLSAVSAGSGVSVERARATGVETRPPPISACHTSLPAAHHPSVSNLPPPSERKGSSRSVSQPGAAPCPPLDAHHTTATTRTNPHCCELDVLSKAQAPGAGGQLTQTISASTEISISKQALPQPLDGPLGVPLPQPPGSLQILGGPAVLSQPNGRSAVLGGVERNSLPASSASSLVGLVSASYAGHHKLSPRACASALQVNGTGSVTCPPVSQHEPLGPKDTREVCYHTPLSERPADDACSPGRTSGEPQQSQQAMGQTERDQPSTSGRMVEVSGAGGALDQDQSDTHNIGMERTSRHEKTSCSSSIKADKGPGDGNSCQSPHSLPLGLGAWERPRGVPDEHRCGANMEDGGQTNRNEHGRCPSTVQAGSSGGGGGLIACGATERMLSPQTNPTMKECNIRQEDTGNHDPIWTLVAPPPPPTSTPLPPPPPPLPPPQSHEGPGDLLNLNLQLDTDCSSSSTPPRPPSHPASGSSSLHTSSPSDQSRTRSQTTDHSHPQPLSAQHSGPPAHSASVNATRCYQETGEASVTSLETGPAPPPPPFPHHPPPPPGPLHGDPLLHSPPETANHLPAERRAHVVLGGEHSSSSNSSSSSSIGCLGNHSGEAACETWVSAQVQISATEGDHDNSPSTAPAPHRTLSRAAKARTDMVGSLSWSLRGARKCMEEEEDNSSSSDDEGKLVIEFESN</sequence>
<feature type="region of interest" description="Disordered" evidence="6">
    <location>
        <begin position="489"/>
        <end position="561"/>
    </location>
</feature>
<feature type="region of interest" description="Disordered" evidence="6">
    <location>
        <begin position="189"/>
        <end position="243"/>
    </location>
</feature>
<name>A0ABD1JV39_9TELE</name>
<dbReference type="PANTHER" id="PTHR47166">
    <property type="entry name" value="ZINC FINGER PROTEIN 831"/>
    <property type="match status" value="1"/>
</dbReference>
<comment type="caution">
    <text evidence="8">The sequence shown here is derived from an EMBL/GenBank/DDBJ whole genome shotgun (WGS) entry which is preliminary data.</text>
</comment>
<dbReference type="SUPFAM" id="SSF57667">
    <property type="entry name" value="beta-beta-alpha zinc fingers"/>
    <property type="match status" value="1"/>
</dbReference>
<feature type="region of interest" description="Disordered" evidence="6">
    <location>
        <begin position="252"/>
        <end position="271"/>
    </location>
</feature>
<feature type="compositionally biased region" description="Low complexity" evidence="6">
    <location>
        <begin position="2346"/>
        <end position="2361"/>
    </location>
</feature>
<feature type="compositionally biased region" description="Polar residues" evidence="6">
    <location>
        <begin position="514"/>
        <end position="524"/>
    </location>
</feature>
<feature type="compositionally biased region" description="Low complexity" evidence="6">
    <location>
        <begin position="490"/>
        <end position="502"/>
    </location>
</feature>
<keyword evidence="3 5" id="KW-0863">Zinc-finger</keyword>
<feature type="domain" description="C2H2-type" evidence="7">
    <location>
        <begin position="171"/>
        <end position="200"/>
    </location>
</feature>
<feature type="compositionally biased region" description="Low complexity" evidence="6">
    <location>
        <begin position="2321"/>
        <end position="2338"/>
    </location>
</feature>
<evidence type="ECO:0000256" key="5">
    <source>
        <dbReference type="PROSITE-ProRule" id="PRU00042"/>
    </source>
</evidence>
<dbReference type="PROSITE" id="PS00028">
    <property type="entry name" value="ZINC_FINGER_C2H2_1"/>
    <property type="match status" value="2"/>
</dbReference>
<gene>
    <name evidence="8" type="ORF">ACEWY4_013019</name>
</gene>
<feature type="compositionally biased region" description="Pro residues" evidence="6">
    <location>
        <begin position="1574"/>
        <end position="1584"/>
    </location>
</feature>
<keyword evidence="4" id="KW-0862">Zinc</keyword>
<dbReference type="PROSITE" id="PS50157">
    <property type="entry name" value="ZINC_FINGER_C2H2_2"/>
    <property type="match status" value="2"/>
</dbReference>
<feature type="region of interest" description="Disordered" evidence="6">
    <location>
        <begin position="1556"/>
        <end position="1586"/>
    </location>
</feature>
<feature type="domain" description="C2H2-type" evidence="7">
    <location>
        <begin position="143"/>
        <end position="170"/>
    </location>
</feature>
<feature type="compositionally biased region" description="Basic and acidic residues" evidence="6">
    <location>
        <begin position="2210"/>
        <end position="2221"/>
    </location>
</feature>
<evidence type="ECO:0000313" key="8">
    <source>
        <dbReference type="EMBL" id="KAL2090756.1"/>
    </source>
</evidence>
<feature type="region of interest" description="Disordered" evidence="6">
    <location>
        <begin position="884"/>
        <end position="919"/>
    </location>
</feature>
<feature type="region of interest" description="Disordered" evidence="6">
    <location>
        <begin position="783"/>
        <end position="808"/>
    </location>
</feature>
<feature type="compositionally biased region" description="Polar residues" evidence="6">
    <location>
        <begin position="2389"/>
        <end position="2409"/>
    </location>
</feature>
<feature type="compositionally biased region" description="Polar residues" evidence="6">
    <location>
        <begin position="228"/>
        <end position="239"/>
    </location>
</feature>
<evidence type="ECO:0000256" key="4">
    <source>
        <dbReference type="ARBA" id="ARBA00022833"/>
    </source>
</evidence>
<accession>A0ABD1JV39</accession>
<keyword evidence="1" id="KW-0479">Metal-binding</keyword>
<organism evidence="8 9">
    <name type="scientific">Coilia grayii</name>
    <name type="common">Gray's grenadier anchovy</name>
    <dbReference type="NCBI Taxonomy" id="363190"/>
    <lineage>
        <taxon>Eukaryota</taxon>
        <taxon>Metazoa</taxon>
        <taxon>Chordata</taxon>
        <taxon>Craniata</taxon>
        <taxon>Vertebrata</taxon>
        <taxon>Euteleostomi</taxon>
        <taxon>Actinopterygii</taxon>
        <taxon>Neopterygii</taxon>
        <taxon>Teleostei</taxon>
        <taxon>Clupei</taxon>
        <taxon>Clupeiformes</taxon>
        <taxon>Clupeoidei</taxon>
        <taxon>Engraulidae</taxon>
        <taxon>Coilinae</taxon>
        <taxon>Coilia</taxon>
    </lineage>
</organism>
<dbReference type="SMART" id="SM00355">
    <property type="entry name" value="ZnF_C2H2"/>
    <property type="match status" value="2"/>
</dbReference>
<feature type="compositionally biased region" description="Basic and acidic residues" evidence="6">
    <location>
        <begin position="2275"/>
        <end position="2284"/>
    </location>
</feature>
<feature type="region of interest" description="Disordered" evidence="6">
    <location>
        <begin position="51"/>
        <end position="75"/>
    </location>
</feature>
<feature type="region of interest" description="Disordered" evidence="6">
    <location>
        <begin position="347"/>
        <end position="433"/>
    </location>
</feature>
<dbReference type="PANTHER" id="PTHR47166:SF1">
    <property type="entry name" value="ZINC FINGER PROTEIN 831"/>
    <property type="match status" value="1"/>
</dbReference>
<evidence type="ECO:0000256" key="2">
    <source>
        <dbReference type="ARBA" id="ARBA00022737"/>
    </source>
</evidence>
<dbReference type="InterPro" id="IPR013087">
    <property type="entry name" value="Znf_C2H2_type"/>
</dbReference>
<feature type="compositionally biased region" description="Pro residues" evidence="6">
    <location>
        <begin position="2293"/>
        <end position="2314"/>
    </location>
</feature>
<feature type="compositionally biased region" description="Polar residues" evidence="6">
    <location>
        <begin position="532"/>
        <end position="547"/>
    </location>
</feature>
<evidence type="ECO:0000256" key="3">
    <source>
        <dbReference type="ARBA" id="ARBA00022771"/>
    </source>
</evidence>
<feature type="region of interest" description="Disordered" evidence="6">
    <location>
        <begin position="670"/>
        <end position="690"/>
    </location>
</feature>
<feature type="region of interest" description="Disordered" evidence="6">
    <location>
        <begin position="2494"/>
        <end position="2563"/>
    </location>
</feature>
<feature type="compositionally biased region" description="Basic and acidic residues" evidence="6">
    <location>
        <begin position="2552"/>
        <end position="2563"/>
    </location>
</feature>
<evidence type="ECO:0000259" key="7">
    <source>
        <dbReference type="PROSITE" id="PS50157"/>
    </source>
</evidence>
<reference evidence="8 9" key="1">
    <citation type="submission" date="2024-09" db="EMBL/GenBank/DDBJ databases">
        <title>A chromosome-level genome assembly of Gray's grenadier anchovy, Coilia grayii.</title>
        <authorList>
            <person name="Fu Z."/>
        </authorList>
    </citation>
    <scope>NUCLEOTIDE SEQUENCE [LARGE SCALE GENOMIC DNA]</scope>
    <source>
        <strain evidence="8">G4</strain>
        <tissue evidence="8">Muscle</tissue>
    </source>
</reference>
<feature type="compositionally biased region" description="Basic and acidic residues" evidence="6">
    <location>
        <begin position="424"/>
        <end position="433"/>
    </location>
</feature>
<dbReference type="Gene3D" id="3.30.160.60">
    <property type="entry name" value="Classic Zinc Finger"/>
    <property type="match status" value="2"/>
</dbReference>
<feature type="region of interest" description="Disordered" evidence="6">
    <location>
        <begin position="1895"/>
        <end position="1956"/>
    </location>
</feature>
<feature type="region of interest" description="Disordered" evidence="6">
    <location>
        <begin position="2274"/>
        <end position="2476"/>
    </location>
</feature>
<feature type="compositionally biased region" description="Polar residues" evidence="6">
    <location>
        <begin position="783"/>
        <end position="799"/>
    </location>
</feature>
<evidence type="ECO:0000256" key="1">
    <source>
        <dbReference type="ARBA" id="ARBA00022723"/>
    </source>
</evidence>
<feature type="compositionally biased region" description="Low complexity" evidence="6">
    <location>
        <begin position="2430"/>
        <end position="2440"/>
    </location>
</feature>
<dbReference type="GO" id="GO:0008270">
    <property type="term" value="F:zinc ion binding"/>
    <property type="evidence" value="ECO:0007669"/>
    <property type="project" value="UniProtKB-KW"/>
</dbReference>
<dbReference type="InterPro" id="IPR036236">
    <property type="entry name" value="Znf_C2H2_sf"/>
</dbReference>
<proteinExistence type="predicted"/>
<feature type="region of interest" description="Disordered" evidence="6">
    <location>
        <begin position="2109"/>
        <end position="2250"/>
    </location>
</feature>
<feature type="compositionally biased region" description="Polar residues" evidence="6">
    <location>
        <begin position="672"/>
        <end position="682"/>
    </location>
</feature>
<feature type="compositionally biased region" description="Low complexity" evidence="6">
    <location>
        <begin position="548"/>
        <end position="557"/>
    </location>
</feature>